<comment type="function">
    <text evidence="1">May act as a substrate-specific adapter of an E3 ubiquitin-protein ligase complex (CUL3-RBX1-BTB) which mediates the ubiquitination and subsequent proteasomal degradation of target proteins.</text>
</comment>
<dbReference type="AlphaFoldDB" id="A0A5P1ETG5"/>
<evidence type="ECO:0000256" key="3">
    <source>
        <dbReference type="ARBA" id="ARBA00022786"/>
    </source>
</evidence>
<keyword evidence="6" id="KW-1185">Reference proteome</keyword>
<dbReference type="OMA" id="SHMVEIS"/>
<dbReference type="PANTHER" id="PTHR31060:SF32">
    <property type="entry name" value="BTB_POZ DOMAIN PLANT PROTEIN"/>
    <property type="match status" value="1"/>
</dbReference>
<dbReference type="Gramene" id="ONK67831">
    <property type="protein sequence ID" value="ONK67831"/>
    <property type="gene ID" value="A4U43_C05F4240"/>
</dbReference>
<name>A0A5P1ETG5_ASPOF</name>
<dbReference type="EMBL" id="CM007385">
    <property type="protein sequence ID" value="ONK67831.1"/>
    <property type="molecule type" value="Genomic_DNA"/>
</dbReference>
<dbReference type="GO" id="GO:0016567">
    <property type="term" value="P:protein ubiquitination"/>
    <property type="evidence" value="ECO:0007669"/>
    <property type="project" value="UniProtKB-UniPathway"/>
</dbReference>
<keyword evidence="3" id="KW-0833">Ubl conjugation pathway</keyword>
<gene>
    <name evidence="5" type="ORF">A4U43_C05F4240</name>
</gene>
<dbReference type="Proteomes" id="UP000243459">
    <property type="component" value="Chromosome 5"/>
</dbReference>
<protein>
    <recommendedName>
        <fullName evidence="4">At3g05675-like ankyrin-like domain-containing protein</fullName>
    </recommendedName>
</protein>
<proteinExistence type="predicted"/>
<sequence length="383" mass="44058">MEVHRRALAEKSRFFRENLGRRGGVVEICECDDVEAYVEVVGMMYCGDLRRRLAGEEIGRVLGLLKVSAAIMFDAGVVACLEYLEAVPWSEDQEEEILSVLNHLELHDSLSEVLKRVLVEPSTSSKSNAIFLQLLGGVLQAKDDKARKSMKSLISGLLREDNSNHIDKLDVSRETLYHLCDKCLNSLHFCLSEAANINESSRDRGNLMVEIAREADNIHWLVEILIDKKFVDEFVMIWADQTQLSSLHPKIPCMYRFEISRITAQLCIAIGKGDILVSKNARFSLLQTWLEALYNDFGWMKRACRAIDKNLVEDGLCKTILTLPMAQQQAILLRWFDRYLKKGDDCPNLQRAFEVWWRRTFIRRYGRVWDQSEMQIAVCDYPT</sequence>
<reference evidence="6" key="1">
    <citation type="journal article" date="2017" name="Nat. Commun.">
        <title>The asparagus genome sheds light on the origin and evolution of a young Y chromosome.</title>
        <authorList>
            <person name="Harkess A."/>
            <person name="Zhou J."/>
            <person name="Xu C."/>
            <person name="Bowers J.E."/>
            <person name="Van der Hulst R."/>
            <person name="Ayyampalayam S."/>
            <person name="Mercati F."/>
            <person name="Riccardi P."/>
            <person name="McKain M.R."/>
            <person name="Kakrana A."/>
            <person name="Tang H."/>
            <person name="Ray J."/>
            <person name="Groenendijk J."/>
            <person name="Arikit S."/>
            <person name="Mathioni S.M."/>
            <person name="Nakano M."/>
            <person name="Shan H."/>
            <person name="Telgmann-Rauber A."/>
            <person name="Kanno A."/>
            <person name="Yue Z."/>
            <person name="Chen H."/>
            <person name="Li W."/>
            <person name="Chen Y."/>
            <person name="Xu X."/>
            <person name="Zhang Y."/>
            <person name="Luo S."/>
            <person name="Chen H."/>
            <person name="Gao J."/>
            <person name="Mao Z."/>
            <person name="Pires J.C."/>
            <person name="Luo M."/>
            <person name="Kudrna D."/>
            <person name="Wing R.A."/>
            <person name="Meyers B.C."/>
            <person name="Yi K."/>
            <person name="Kong H."/>
            <person name="Lavrijsen P."/>
            <person name="Sunseri F."/>
            <person name="Falavigna A."/>
            <person name="Ye Y."/>
            <person name="Leebens-Mack J.H."/>
            <person name="Chen G."/>
        </authorList>
    </citation>
    <scope>NUCLEOTIDE SEQUENCE [LARGE SCALE GENOMIC DNA]</scope>
    <source>
        <strain evidence="6">cv. DH0086</strain>
    </source>
</reference>
<evidence type="ECO:0000313" key="6">
    <source>
        <dbReference type="Proteomes" id="UP000243459"/>
    </source>
</evidence>
<evidence type="ECO:0000256" key="2">
    <source>
        <dbReference type="ARBA" id="ARBA00004906"/>
    </source>
</evidence>
<dbReference type="UniPathway" id="UPA00143"/>
<feature type="domain" description="At3g05675-like ankyrin-like" evidence="4">
    <location>
        <begin position="128"/>
        <end position="363"/>
    </location>
</feature>
<organism evidence="5 6">
    <name type="scientific">Asparagus officinalis</name>
    <name type="common">Garden asparagus</name>
    <dbReference type="NCBI Taxonomy" id="4686"/>
    <lineage>
        <taxon>Eukaryota</taxon>
        <taxon>Viridiplantae</taxon>
        <taxon>Streptophyta</taxon>
        <taxon>Embryophyta</taxon>
        <taxon>Tracheophyta</taxon>
        <taxon>Spermatophyta</taxon>
        <taxon>Magnoliopsida</taxon>
        <taxon>Liliopsida</taxon>
        <taxon>Asparagales</taxon>
        <taxon>Asparagaceae</taxon>
        <taxon>Asparagoideae</taxon>
        <taxon>Asparagus</taxon>
    </lineage>
</organism>
<evidence type="ECO:0000259" key="4">
    <source>
        <dbReference type="Pfam" id="PF25553"/>
    </source>
</evidence>
<dbReference type="Pfam" id="PF25553">
    <property type="entry name" value="BTB-POZ_ANK-like"/>
    <property type="match status" value="1"/>
</dbReference>
<evidence type="ECO:0000313" key="5">
    <source>
        <dbReference type="EMBL" id="ONK67831.1"/>
    </source>
</evidence>
<dbReference type="InterPro" id="IPR058039">
    <property type="entry name" value="At3g05675-like_ankyrin"/>
</dbReference>
<dbReference type="PANTHER" id="PTHR31060">
    <property type="entry name" value="OSJNBA0011J08.25 PROTEIN-RELATED"/>
    <property type="match status" value="1"/>
</dbReference>
<accession>A0A5P1ETG5</accession>
<evidence type="ECO:0000256" key="1">
    <source>
        <dbReference type="ARBA" id="ARBA00002668"/>
    </source>
</evidence>
<comment type="pathway">
    <text evidence="2">Protein modification; protein ubiquitination.</text>
</comment>
<dbReference type="InterPro" id="IPR038920">
    <property type="entry name" value="At3g05675-like"/>
</dbReference>